<gene>
    <name evidence="16" type="ORF">CIPAW_04G175500</name>
</gene>
<keyword evidence="17" id="KW-1185">Reference proteome</keyword>
<dbReference type="Pfam" id="PF00560">
    <property type="entry name" value="LRR_1"/>
    <property type="match status" value="4"/>
</dbReference>
<feature type="domain" description="Disease resistance R13L4/SHOC-2-like LRR" evidence="15">
    <location>
        <begin position="95"/>
        <end position="222"/>
    </location>
</feature>
<evidence type="ECO:0000256" key="5">
    <source>
        <dbReference type="ARBA" id="ARBA00022692"/>
    </source>
</evidence>
<evidence type="ECO:0000256" key="2">
    <source>
        <dbReference type="ARBA" id="ARBA00009592"/>
    </source>
</evidence>
<evidence type="ECO:0000313" key="17">
    <source>
        <dbReference type="Proteomes" id="UP000811609"/>
    </source>
</evidence>
<evidence type="ECO:0000256" key="10">
    <source>
        <dbReference type="ARBA" id="ARBA00023170"/>
    </source>
</evidence>
<evidence type="ECO:0000256" key="4">
    <source>
        <dbReference type="ARBA" id="ARBA00022614"/>
    </source>
</evidence>
<organism evidence="16 17">
    <name type="scientific">Carya illinoinensis</name>
    <name type="common">Pecan</name>
    <dbReference type="NCBI Taxonomy" id="32201"/>
    <lineage>
        <taxon>Eukaryota</taxon>
        <taxon>Viridiplantae</taxon>
        <taxon>Streptophyta</taxon>
        <taxon>Embryophyta</taxon>
        <taxon>Tracheophyta</taxon>
        <taxon>Spermatophyta</taxon>
        <taxon>Magnoliopsida</taxon>
        <taxon>eudicotyledons</taxon>
        <taxon>Gunneridae</taxon>
        <taxon>Pentapetalae</taxon>
        <taxon>rosids</taxon>
        <taxon>fabids</taxon>
        <taxon>Fagales</taxon>
        <taxon>Juglandaceae</taxon>
        <taxon>Carya</taxon>
    </lineage>
</organism>
<proteinExistence type="inferred from homology"/>
<feature type="signal peptide" evidence="13">
    <location>
        <begin position="1"/>
        <end position="27"/>
    </location>
</feature>
<keyword evidence="7" id="KW-0677">Repeat</keyword>
<keyword evidence="4" id="KW-0433">Leucine-rich repeat</keyword>
<dbReference type="PANTHER" id="PTHR48061:SF29">
    <property type="entry name" value="RECEPTOR-LIKE KINASE FAMILY PROTEIN, PUTATIVE-RELATED"/>
    <property type="match status" value="1"/>
</dbReference>
<keyword evidence="6 13" id="KW-0732">Signal</keyword>
<dbReference type="PANTHER" id="PTHR48061">
    <property type="entry name" value="LEUCINE-RICH REPEAT RECEPTOR PROTEIN KINASE EMS1-LIKE-RELATED"/>
    <property type="match status" value="1"/>
</dbReference>
<comment type="caution">
    <text evidence="16">The sequence shown here is derived from an EMBL/GenBank/DDBJ whole genome shotgun (WGS) entry which is preliminary data.</text>
</comment>
<dbReference type="Pfam" id="PF13855">
    <property type="entry name" value="LRR_8"/>
    <property type="match status" value="2"/>
</dbReference>
<keyword evidence="9 12" id="KW-0472">Membrane</keyword>
<evidence type="ECO:0000256" key="6">
    <source>
        <dbReference type="ARBA" id="ARBA00022729"/>
    </source>
</evidence>
<keyword evidence="11" id="KW-0325">Glycoprotein</keyword>
<evidence type="ECO:0000256" key="3">
    <source>
        <dbReference type="ARBA" id="ARBA00022475"/>
    </source>
</evidence>
<evidence type="ECO:0000256" key="1">
    <source>
        <dbReference type="ARBA" id="ARBA00004251"/>
    </source>
</evidence>
<keyword evidence="3" id="KW-1003">Cell membrane</keyword>
<evidence type="ECO:0000256" key="13">
    <source>
        <dbReference type="SAM" id="SignalP"/>
    </source>
</evidence>
<evidence type="ECO:0000256" key="7">
    <source>
        <dbReference type="ARBA" id="ARBA00022737"/>
    </source>
</evidence>
<feature type="chain" id="PRO_5035859891" evidence="13">
    <location>
        <begin position="28"/>
        <end position="879"/>
    </location>
</feature>
<dbReference type="EMBL" id="CM031812">
    <property type="protein sequence ID" value="KAG6658636.1"/>
    <property type="molecule type" value="Genomic_DNA"/>
</dbReference>
<comment type="similarity">
    <text evidence="2">Belongs to the RLP family.</text>
</comment>
<dbReference type="GO" id="GO:0005886">
    <property type="term" value="C:plasma membrane"/>
    <property type="evidence" value="ECO:0007669"/>
    <property type="project" value="UniProtKB-SubCell"/>
</dbReference>
<evidence type="ECO:0000256" key="8">
    <source>
        <dbReference type="ARBA" id="ARBA00022989"/>
    </source>
</evidence>
<dbReference type="PROSITE" id="PS51450">
    <property type="entry name" value="LRR"/>
    <property type="match status" value="2"/>
</dbReference>
<dbReference type="SMART" id="SM00369">
    <property type="entry name" value="LRR_TYP"/>
    <property type="match status" value="8"/>
</dbReference>
<evidence type="ECO:0000256" key="11">
    <source>
        <dbReference type="ARBA" id="ARBA00023180"/>
    </source>
</evidence>
<reference evidence="16" key="1">
    <citation type="submission" date="2020-12" db="EMBL/GenBank/DDBJ databases">
        <title>WGS assembly of Carya illinoinensis cv. Pawnee.</title>
        <authorList>
            <person name="Platts A."/>
            <person name="Shu S."/>
            <person name="Wright S."/>
            <person name="Barry K."/>
            <person name="Edger P."/>
            <person name="Pires J.C."/>
            <person name="Schmutz J."/>
        </authorList>
    </citation>
    <scope>NUCLEOTIDE SEQUENCE</scope>
    <source>
        <tissue evidence="16">Leaf</tissue>
    </source>
</reference>
<dbReference type="InterPro" id="IPR003591">
    <property type="entry name" value="Leu-rich_rpt_typical-subtyp"/>
</dbReference>
<dbReference type="Pfam" id="PF08263">
    <property type="entry name" value="LRRNT_2"/>
    <property type="match status" value="1"/>
</dbReference>
<keyword evidence="5 12" id="KW-0812">Transmembrane</keyword>
<accession>A0A8T1QVV0</accession>
<keyword evidence="8 12" id="KW-1133">Transmembrane helix</keyword>
<evidence type="ECO:0000259" key="14">
    <source>
        <dbReference type="Pfam" id="PF08263"/>
    </source>
</evidence>
<keyword evidence="10" id="KW-0675">Receptor</keyword>
<dbReference type="AlphaFoldDB" id="A0A8T1QVV0"/>
<dbReference type="Pfam" id="PF23598">
    <property type="entry name" value="LRR_14"/>
    <property type="match status" value="1"/>
</dbReference>
<dbReference type="InterPro" id="IPR046956">
    <property type="entry name" value="RLP23-like"/>
</dbReference>
<protein>
    <submittedName>
        <fullName evidence="16">Uncharacterized protein</fullName>
    </submittedName>
</protein>
<evidence type="ECO:0000256" key="12">
    <source>
        <dbReference type="SAM" id="Phobius"/>
    </source>
</evidence>
<dbReference type="FunFam" id="3.80.10.10:FF:000213">
    <property type="entry name" value="Tyrosine-sulfated glycopeptide receptor 1"/>
    <property type="match status" value="1"/>
</dbReference>
<dbReference type="Proteomes" id="UP000811609">
    <property type="component" value="Chromosome 4"/>
</dbReference>
<evidence type="ECO:0000256" key="9">
    <source>
        <dbReference type="ARBA" id="ARBA00023136"/>
    </source>
</evidence>
<dbReference type="InterPro" id="IPR013210">
    <property type="entry name" value="LRR_N_plant-typ"/>
</dbReference>
<sequence length="879" mass="98121">MPTCVRFLFSNLLVLFLLLLTASLSSLQPLCHQDESLALMQFKDSFIIDNDTCITSSSYPKVASWSVEVEHGRSDCCSSWVGVECDPLTSHVIGLDLSDGCLYGSINSNSSLFRLSNLRSLNLAFNHFNSSKIPSTIGNLSRLTYLNLSYSHVSGEVPSEVSYLSKLSSLDLSYNNHDLHIGSLARLVQNLTRLEKILLSEVNISSIVPESLANLSSLKALTLVGCGLYGEFPIRIFQLPQLRDLRIGYNEDLTGQLPEFHSSIVLQALSLYYTSFSAKLPASIGNLNSLEVLNIAYCNFSGSIPNSLWNLTQLTYLDLSRNSFDDLSFLTKASSNHTFPHLQFLLLSFLNLTKLPNFLQNQKKLVHLDLSVNNIQGIIPKSMFNASKENLEGLILSNNFLTGFENSQDLLHLPNLKTLDLDNNMLQGTFSIPLDVAPSIQYLYLSNNFLTGFENSRDVLPWPNLYEFNLQNNRLRGSLPIPPPSINIYLVRNNAFTGEVSPLFCNRSSLSSLDFSFNNLRGLLHPCFCNLSQTLKALGLRSNNIGGTIPDAWAKGCSLRMIDLSQNQLQGRLPRSLANCKELGHLDVGYNKIRDTFPSWLETLTELKIFILRSNGFYGAIRNIKINCTFPNLHIIDLSENNFSGDLPTECFKQWNAMKLFGAHKSQYMDYDYAGIHFSFTLPLTLTRGIELEYERIQHELIVIDLSCNRFEGEIPEVVGNLKGLHILNFSNNALSGHIPSSLANLTELESLDLSQNKLFGEIPPQLAQLTFLAIFKVFNNCLTGPIPHGNQFEAFPNSSFDGNPGLCGRPLSKACGDSLPLPDPTLTFERNQGFVSSFEFGWKVVVIGYGCGFVIGIVIGQWVIARKHDWFVNTFIKK</sequence>
<feature type="transmembrane region" description="Helical" evidence="12">
    <location>
        <begin position="841"/>
        <end position="865"/>
    </location>
</feature>
<evidence type="ECO:0000313" key="16">
    <source>
        <dbReference type="EMBL" id="KAG6658636.1"/>
    </source>
</evidence>
<feature type="domain" description="Leucine-rich repeat-containing N-terminal plant-type" evidence="14">
    <location>
        <begin position="32"/>
        <end position="86"/>
    </location>
</feature>
<dbReference type="InterPro" id="IPR055414">
    <property type="entry name" value="LRR_R13L4/SHOC2-like"/>
</dbReference>
<evidence type="ECO:0000259" key="15">
    <source>
        <dbReference type="Pfam" id="PF23598"/>
    </source>
</evidence>
<name>A0A8T1QVV0_CARIL</name>
<dbReference type="InterPro" id="IPR001611">
    <property type="entry name" value="Leu-rich_rpt"/>
</dbReference>
<comment type="subcellular location">
    <subcellularLocation>
        <location evidence="1">Cell membrane</location>
        <topology evidence="1">Single-pass type I membrane protein</topology>
    </subcellularLocation>
</comment>